<evidence type="ECO:0000256" key="1">
    <source>
        <dbReference type="SAM" id="SignalP"/>
    </source>
</evidence>
<comment type="caution">
    <text evidence="2">The sequence shown here is derived from an EMBL/GenBank/DDBJ whole genome shotgun (WGS) entry which is preliminary data.</text>
</comment>
<feature type="chain" id="PRO_5021269291" evidence="1">
    <location>
        <begin position="21"/>
        <end position="199"/>
    </location>
</feature>
<keyword evidence="1" id="KW-0732">Signal</keyword>
<keyword evidence="3" id="KW-1185">Reference proteome</keyword>
<name>A0A4Y2AH60_ARAVE</name>
<dbReference type="OrthoDB" id="10451877at2759"/>
<accession>A0A4Y2AH60</accession>
<sequence length="199" mass="22670">MKICTIICFLILLFCSKIYSSLNTTPDLFYGEICEEKKETDVNDAIPESHTTAKESESYDSQTDIEELNDYSTEAIDKHLQNVLSVYEANREMVSLTYESLLRTWKLLQMKGLLSSLKALVSTVYEANREIVSMAYESRSRIWELLQVQDSMQHGKSHVAILQFLVSFAGATVICKMITCLFHVYNCLVSHTAFAPNHC</sequence>
<evidence type="ECO:0000313" key="2">
    <source>
        <dbReference type="EMBL" id="GBL78304.1"/>
    </source>
</evidence>
<feature type="signal peptide" evidence="1">
    <location>
        <begin position="1"/>
        <end position="20"/>
    </location>
</feature>
<reference evidence="2 3" key="1">
    <citation type="journal article" date="2019" name="Sci. Rep.">
        <title>Orb-weaving spider Araneus ventricosus genome elucidates the spidroin gene catalogue.</title>
        <authorList>
            <person name="Kono N."/>
            <person name="Nakamura H."/>
            <person name="Ohtoshi R."/>
            <person name="Moran D.A.P."/>
            <person name="Shinohara A."/>
            <person name="Yoshida Y."/>
            <person name="Fujiwara M."/>
            <person name="Mori M."/>
            <person name="Tomita M."/>
            <person name="Arakawa K."/>
        </authorList>
    </citation>
    <scope>NUCLEOTIDE SEQUENCE [LARGE SCALE GENOMIC DNA]</scope>
</reference>
<evidence type="ECO:0000313" key="3">
    <source>
        <dbReference type="Proteomes" id="UP000499080"/>
    </source>
</evidence>
<dbReference type="EMBL" id="BGPR01000015">
    <property type="protein sequence ID" value="GBL78304.1"/>
    <property type="molecule type" value="Genomic_DNA"/>
</dbReference>
<proteinExistence type="predicted"/>
<gene>
    <name evidence="2" type="ORF">AVEN_42841_1</name>
</gene>
<protein>
    <submittedName>
        <fullName evidence="2">Uncharacterized protein</fullName>
    </submittedName>
</protein>
<dbReference type="AlphaFoldDB" id="A0A4Y2AH60"/>
<dbReference type="Proteomes" id="UP000499080">
    <property type="component" value="Unassembled WGS sequence"/>
</dbReference>
<organism evidence="2 3">
    <name type="scientific">Araneus ventricosus</name>
    <name type="common">Orbweaver spider</name>
    <name type="synonym">Epeira ventricosa</name>
    <dbReference type="NCBI Taxonomy" id="182803"/>
    <lineage>
        <taxon>Eukaryota</taxon>
        <taxon>Metazoa</taxon>
        <taxon>Ecdysozoa</taxon>
        <taxon>Arthropoda</taxon>
        <taxon>Chelicerata</taxon>
        <taxon>Arachnida</taxon>
        <taxon>Araneae</taxon>
        <taxon>Araneomorphae</taxon>
        <taxon>Entelegynae</taxon>
        <taxon>Araneoidea</taxon>
        <taxon>Araneidae</taxon>
        <taxon>Araneus</taxon>
    </lineage>
</organism>